<gene>
    <name evidence="2" type="ORF">FOZ62_024548</name>
</gene>
<accession>A0A7J6QRP1</accession>
<feature type="compositionally biased region" description="Basic and acidic residues" evidence="1">
    <location>
        <begin position="123"/>
        <end position="144"/>
    </location>
</feature>
<dbReference type="PROSITE" id="PS50330">
    <property type="entry name" value="UIM"/>
    <property type="match status" value="1"/>
</dbReference>
<feature type="compositionally biased region" description="Basic and acidic residues" evidence="1">
    <location>
        <begin position="23"/>
        <end position="34"/>
    </location>
</feature>
<feature type="compositionally biased region" description="Polar residues" evidence="1">
    <location>
        <begin position="94"/>
        <end position="104"/>
    </location>
</feature>
<evidence type="ECO:0000313" key="3">
    <source>
        <dbReference type="Proteomes" id="UP000574390"/>
    </source>
</evidence>
<organism evidence="2 3">
    <name type="scientific">Perkinsus olseni</name>
    <name type="common">Perkinsus atlanticus</name>
    <dbReference type="NCBI Taxonomy" id="32597"/>
    <lineage>
        <taxon>Eukaryota</taxon>
        <taxon>Sar</taxon>
        <taxon>Alveolata</taxon>
        <taxon>Perkinsozoa</taxon>
        <taxon>Perkinsea</taxon>
        <taxon>Perkinsida</taxon>
        <taxon>Perkinsidae</taxon>
        <taxon>Perkinsus</taxon>
    </lineage>
</organism>
<dbReference type="InterPro" id="IPR003903">
    <property type="entry name" value="UIM_dom"/>
</dbReference>
<dbReference type="Proteomes" id="UP000574390">
    <property type="component" value="Unassembled WGS sequence"/>
</dbReference>
<dbReference type="EMBL" id="JABANM010027469">
    <property type="protein sequence ID" value="KAF4711259.1"/>
    <property type="molecule type" value="Genomic_DNA"/>
</dbReference>
<evidence type="ECO:0000313" key="2">
    <source>
        <dbReference type="EMBL" id="KAF4711259.1"/>
    </source>
</evidence>
<protein>
    <submittedName>
        <fullName evidence="2">Uncharacterized protein</fullName>
    </submittedName>
</protein>
<feature type="compositionally biased region" description="Basic and acidic residues" evidence="1">
    <location>
        <begin position="154"/>
        <end position="164"/>
    </location>
</feature>
<feature type="non-terminal residue" evidence="2">
    <location>
        <position position="1"/>
    </location>
</feature>
<sequence length="164" mass="17729">PPPLSPQIPGRSYSLPAPMPRRRPSDSENDRSDSRGQPLGLNMVPPTQGSFDNYELADDILTGLPQSEDEEEMMMQQAIALSLQREEPPAPSARQDSSISSQPQEADLLHLNDVDDDAVSVAKVEDGGGGEKSKVESDANRVNEEGCTVTSEQGESKDTPAKER</sequence>
<reference evidence="2 3" key="1">
    <citation type="submission" date="2020-04" db="EMBL/GenBank/DDBJ databases">
        <title>Perkinsus olseni comparative genomics.</title>
        <authorList>
            <person name="Bogema D.R."/>
        </authorList>
    </citation>
    <scope>NUCLEOTIDE SEQUENCE [LARGE SCALE GENOMIC DNA]</scope>
    <source>
        <strain evidence="2">ATCC PRA-205</strain>
    </source>
</reference>
<comment type="caution">
    <text evidence="2">The sequence shown here is derived from an EMBL/GenBank/DDBJ whole genome shotgun (WGS) entry which is preliminary data.</text>
</comment>
<evidence type="ECO:0000256" key="1">
    <source>
        <dbReference type="SAM" id="MobiDB-lite"/>
    </source>
</evidence>
<dbReference type="AlphaFoldDB" id="A0A7J6QRP1"/>
<feature type="region of interest" description="Disordered" evidence="1">
    <location>
        <begin position="1"/>
        <end position="164"/>
    </location>
</feature>
<proteinExistence type="predicted"/>
<name>A0A7J6QRP1_PEROL</name>